<dbReference type="Gene3D" id="3.90.550.10">
    <property type="entry name" value="Spore Coat Polysaccharide Biosynthesis Protein SpsA, Chain A"/>
    <property type="match status" value="1"/>
</dbReference>
<dbReference type="PANTHER" id="PTHR22916:SF67">
    <property type="entry name" value="COLANIC ACID BIOSYNTHESIS GLYCOSYL TRANSFERASE WCAE-RELATED"/>
    <property type="match status" value="1"/>
</dbReference>
<evidence type="ECO:0000313" key="3">
    <source>
        <dbReference type="Proteomes" id="UP000613030"/>
    </source>
</evidence>
<dbReference type="EMBL" id="JAERRB010000004">
    <property type="protein sequence ID" value="MBL0742220.1"/>
    <property type="molecule type" value="Genomic_DNA"/>
</dbReference>
<proteinExistence type="predicted"/>
<feature type="domain" description="Glycosyltransferase 2-like" evidence="1">
    <location>
        <begin position="6"/>
        <end position="91"/>
    </location>
</feature>
<evidence type="ECO:0000313" key="2">
    <source>
        <dbReference type="EMBL" id="MBL0742220.1"/>
    </source>
</evidence>
<dbReference type="PANTHER" id="PTHR22916">
    <property type="entry name" value="GLYCOSYLTRANSFERASE"/>
    <property type="match status" value="1"/>
</dbReference>
<dbReference type="Proteomes" id="UP000613030">
    <property type="component" value="Unassembled WGS sequence"/>
</dbReference>
<dbReference type="InterPro" id="IPR001173">
    <property type="entry name" value="Glyco_trans_2-like"/>
</dbReference>
<accession>A0ABS1KS95</accession>
<dbReference type="CDD" id="cd06433">
    <property type="entry name" value="GT_2_WfgS_like"/>
    <property type="match status" value="1"/>
</dbReference>
<dbReference type="InterPro" id="IPR029044">
    <property type="entry name" value="Nucleotide-diphossugar_trans"/>
</dbReference>
<keyword evidence="3" id="KW-1185">Reference proteome</keyword>
<dbReference type="Pfam" id="PF00535">
    <property type="entry name" value="Glycos_transf_2"/>
    <property type="match status" value="1"/>
</dbReference>
<gene>
    <name evidence="2" type="ORF">JI741_13405</name>
</gene>
<sequence>MEPKITIITAVYNGAKYIESTIASVIEHGGSCAYIIIDGGSTDGTQAIIQRYAAHLHFWVSEPDKGIYDAFNKGWNKANDDSFILFLGAGDTLLSLPQRESFEKADAIYGRVMMDDKSYFRATADFRLRLGNTLHHQALLIKKKLFPSSPFDLRFRTYADFDLNQRMLKAGVDFLFDSSFIAYALPGGVSAKFKVRESLAIVNKNFGPIYYVFSVLYYTLQFMKAKFAR</sequence>
<protein>
    <submittedName>
        <fullName evidence="2">Glycosyltransferase</fullName>
    </submittedName>
</protein>
<dbReference type="SUPFAM" id="SSF53448">
    <property type="entry name" value="Nucleotide-diphospho-sugar transferases"/>
    <property type="match status" value="1"/>
</dbReference>
<reference evidence="2 3" key="1">
    <citation type="submission" date="2021-01" db="EMBL/GenBank/DDBJ databases">
        <title>Chryseolinea sp. Jin1 Genome sequencing and assembly.</title>
        <authorList>
            <person name="Kim I."/>
        </authorList>
    </citation>
    <scope>NUCLEOTIDE SEQUENCE [LARGE SCALE GENOMIC DNA]</scope>
    <source>
        <strain evidence="2 3">Jin1</strain>
    </source>
</reference>
<dbReference type="RefSeq" id="WP_202010232.1">
    <property type="nucleotide sequence ID" value="NZ_JAERRB010000004.1"/>
</dbReference>
<name>A0ABS1KS95_9BACT</name>
<comment type="caution">
    <text evidence="2">The sequence shown here is derived from an EMBL/GenBank/DDBJ whole genome shotgun (WGS) entry which is preliminary data.</text>
</comment>
<evidence type="ECO:0000259" key="1">
    <source>
        <dbReference type="Pfam" id="PF00535"/>
    </source>
</evidence>
<organism evidence="2 3">
    <name type="scientific">Chryseolinea lacunae</name>
    <dbReference type="NCBI Taxonomy" id="2801331"/>
    <lineage>
        <taxon>Bacteria</taxon>
        <taxon>Pseudomonadati</taxon>
        <taxon>Bacteroidota</taxon>
        <taxon>Cytophagia</taxon>
        <taxon>Cytophagales</taxon>
        <taxon>Fulvivirgaceae</taxon>
        <taxon>Chryseolinea</taxon>
    </lineage>
</organism>